<dbReference type="Proteomes" id="UP000605986">
    <property type="component" value="Unassembled WGS sequence"/>
</dbReference>
<evidence type="ECO:0000313" key="3">
    <source>
        <dbReference type="Proteomes" id="UP000605986"/>
    </source>
</evidence>
<organism evidence="2 3">
    <name type="scientific">Fusarium austroafricanum</name>
    <dbReference type="NCBI Taxonomy" id="2364996"/>
    <lineage>
        <taxon>Eukaryota</taxon>
        <taxon>Fungi</taxon>
        <taxon>Dikarya</taxon>
        <taxon>Ascomycota</taxon>
        <taxon>Pezizomycotina</taxon>
        <taxon>Sordariomycetes</taxon>
        <taxon>Hypocreomycetidae</taxon>
        <taxon>Hypocreales</taxon>
        <taxon>Nectriaceae</taxon>
        <taxon>Fusarium</taxon>
        <taxon>Fusarium concolor species complex</taxon>
    </lineage>
</organism>
<dbReference type="PANTHER" id="PTHR38166:SF1">
    <property type="entry name" value="C2H2-TYPE DOMAIN-CONTAINING PROTEIN"/>
    <property type="match status" value="1"/>
</dbReference>
<proteinExistence type="predicted"/>
<dbReference type="EMBL" id="JAADJG010000669">
    <property type="protein sequence ID" value="KAF4439938.1"/>
    <property type="molecule type" value="Genomic_DNA"/>
</dbReference>
<dbReference type="OrthoDB" id="5241264at2759"/>
<reference evidence="2" key="1">
    <citation type="submission" date="2020-01" db="EMBL/GenBank/DDBJ databases">
        <title>Identification and distribution of gene clusters putatively required for synthesis of sphingolipid metabolism inhibitors in phylogenetically diverse species of the filamentous fungus Fusarium.</title>
        <authorList>
            <person name="Kim H.-S."/>
            <person name="Busman M."/>
            <person name="Brown D.W."/>
            <person name="Divon H."/>
            <person name="Uhlig S."/>
            <person name="Proctor R.H."/>
        </authorList>
    </citation>
    <scope>NUCLEOTIDE SEQUENCE</scope>
    <source>
        <strain evidence="2">NRRL 53441</strain>
    </source>
</reference>
<keyword evidence="3" id="KW-1185">Reference proteome</keyword>
<feature type="region of interest" description="Disordered" evidence="1">
    <location>
        <begin position="153"/>
        <end position="172"/>
    </location>
</feature>
<dbReference type="AlphaFoldDB" id="A0A8H4NP02"/>
<comment type="caution">
    <text evidence="2">The sequence shown here is derived from an EMBL/GenBank/DDBJ whole genome shotgun (WGS) entry which is preliminary data.</text>
</comment>
<gene>
    <name evidence="2" type="ORF">F53441_12413</name>
</gene>
<evidence type="ECO:0000313" key="2">
    <source>
        <dbReference type="EMBL" id="KAF4439938.1"/>
    </source>
</evidence>
<name>A0A8H4NP02_9HYPO</name>
<dbReference type="PANTHER" id="PTHR38166">
    <property type="entry name" value="C2H2-TYPE DOMAIN-CONTAINING PROTEIN-RELATED"/>
    <property type="match status" value="1"/>
</dbReference>
<evidence type="ECO:0008006" key="4">
    <source>
        <dbReference type="Google" id="ProtNLM"/>
    </source>
</evidence>
<accession>A0A8H4NP02</accession>
<protein>
    <recommendedName>
        <fullName evidence="4">C2H2-type domain-containing protein</fullName>
    </recommendedName>
</protein>
<sequence>MVLYGCCCLPIPPQQYNTPSQNQKENVMVESKVCKLPERLKSRHSSNSPPALVEDLRGFKRTRVDQSRSSIVSQPNAPLRGRVTSLSLSDEANHQGVSPSDNAVVGDIAAREQTQFLSGLVQNKRLKLKPQARERFDDWMTYVRYIAPQEDRLPPRKRRKESPWRSSYVQTDDGDEVSDEALAVVPHPDHTRLCFHFACPFHLYAPDQFQECLSCGLRSIEGLIEHLFRCHSRPIHCLICYKTFDTLVHRDDHILNDACQECEPSPVYGLDEKQKSMLIRKDSWYLGEKRRWYRIWSTVFPGAKRPRSPYLDQGMELRISMVRDFWELYGSQCVSNILRHEDLPEDQGQSAARSLYGLALVDLLDGIVQKEVLPLSE</sequence>
<evidence type="ECO:0000256" key="1">
    <source>
        <dbReference type="SAM" id="MobiDB-lite"/>
    </source>
</evidence>